<dbReference type="GO" id="GO:0003700">
    <property type="term" value="F:DNA-binding transcription factor activity"/>
    <property type="evidence" value="ECO:0007669"/>
    <property type="project" value="InterPro"/>
</dbReference>
<dbReference type="CDD" id="cd08422">
    <property type="entry name" value="PBP2_CrgA_like"/>
    <property type="match status" value="1"/>
</dbReference>
<dbReference type="PROSITE" id="PS50931">
    <property type="entry name" value="HTH_LYSR"/>
    <property type="match status" value="1"/>
</dbReference>
<evidence type="ECO:0000313" key="7">
    <source>
        <dbReference type="Proteomes" id="UP000198460"/>
    </source>
</evidence>
<dbReference type="InterPro" id="IPR058163">
    <property type="entry name" value="LysR-type_TF_proteobact-type"/>
</dbReference>
<comment type="similarity">
    <text evidence="1">Belongs to the LysR transcriptional regulatory family.</text>
</comment>
<dbReference type="GO" id="GO:0006351">
    <property type="term" value="P:DNA-templated transcription"/>
    <property type="evidence" value="ECO:0007669"/>
    <property type="project" value="TreeGrafter"/>
</dbReference>
<feature type="domain" description="HTH lysR-type" evidence="5">
    <location>
        <begin position="4"/>
        <end position="61"/>
    </location>
</feature>
<dbReference type="SUPFAM" id="SSF46785">
    <property type="entry name" value="Winged helix' DNA-binding domain"/>
    <property type="match status" value="1"/>
</dbReference>
<evidence type="ECO:0000256" key="2">
    <source>
        <dbReference type="ARBA" id="ARBA00023015"/>
    </source>
</evidence>
<evidence type="ECO:0000256" key="4">
    <source>
        <dbReference type="ARBA" id="ARBA00023163"/>
    </source>
</evidence>
<keyword evidence="2" id="KW-0805">Transcription regulation</keyword>
<dbReference type="PANTHER" id="PTHR30537:SF66">
    <property type="entry name" value="IRON-REGULATED VIRULENCE REGULATORY PROTEIN IRGB"/>
    <property type="match status" value="1"/>
</dbReference>
<evidence type="ECO:0000259" key="5">
    <source>
        <dbReference type="PROSITE" id="PS50931"/>
    </source>
</evidence>
<evidence type="ECO:0000256" key="1">
    <source>
        <dbReference type="ARBA" id="ARBA00009437"/>
    </source>
</evidence>
<keyword evidence="3" id="KW-0238">DNA-binding</keyword>
<keyword evidence="4" id="KW-0804">Transcription</keyword>
<gene>
    <name evidence="6" type="ORF">BSIN_0018</name>
</gene>
<dbReference type="InterPro" id="IPR036388">
    <property type="entry name" value="WH-like_DNA-bd_sf"/>
</dbReference>
<name>A0A238H207_9BURK</name>
<dbReference type="InterPro" id="IPR000847">
    <property type="entry name" value="LysR_HTH_N"/>
</dbReference>
<dbReference type="Gene3D" id="1.10.10.10">
    <property type="entry name" value="Winged helix-like DNA-binding domain superfamily/Winged helix DNA-binding domain"/>
    <property type="match status" value="1"/>
</dbReference>
<evidence type="ECO:0000256" key="3">
    <source>
        <dbReference type="ARBA" id="ARBA00023125"/>
    </source>
</evidence>
<reference evidence="6 7" key="1">
    <citation type="submission" date="2017-04" db="EMBL/GenBank/DDBJ databases">
        <authorList>
            <person name="Afonso C.L."/>
            <person name="Miller P.J."/>
            <person name="Scott M.A."/>
            <person name="Spackman E."/>
            <person name="Goraichik I."/>
            <person name="Dimitrov K.M."/>
            <person name="Suarez D.L."/>
            <person name="Swayne D.E."/>
        </authorList>
    </citation>
    <scope>NUCLEOTIDE SEQUENCE [LARGE SCALE GENOMIC DNA]</scope>
    <source>
        <strain evidence="6">LMG 28154</strain>
    </source>
</reference>
<organism evidence="6 7">
    <name type="scientific">Burkholderia singularis</name>
    <dbReference type="NCBI Taxonomy" id="1503053"/>
    <lineage>
        <taxon>Bacteria</taxon>
        <taxon>Pseudomonadati</taxon>
        <taxon>Pseudomonadota</taxon>
        <taxon>Betaproteobacteria</taxon>
        <taxon>Burkholderiales</taxon>
        <taxon>Burkholderiaceae</taxon>
        <taxon>Burkholderia</taxon>
        <taxon>pseudomallei group</taxon>
    </lineage>
</organism>
<protein>
    <submittedName>
        <fullName evidence="6">HTH-type transcriptional regulator PtxR</fullName>
    </submittedName>
</protein>
<dbReference type="PANTHER" id="PTHR30537">
    <property type="entry name" value="HTH-TYPE TRANSCRIPTIONAL REGULATOR"/>
    <property type="match status" value="1"/>
</dbReference>
<dbReference type="Pfam" id="PF03466">
    <property type="entry name" value="LysR_substrate"/>
    <property type="match status" value="1"/>
</dbReference>
<evidence type="ECO:0000313" key="6">
    <source>
        <dbReference type="EMBL" id="SMF99289.1"/>
    </source>
</evidence>
<dbReference type="EMBL" id="FXAN01000040">
    <property type="protein sequence ID" value="SMF99289.1"/>
    <property type="molecule type" value="Genomic_DNA"/>
</dbReference>
<dbReference type="FunFam" id="1.10.10.10:FF:000001">
    <property type="entry name" value="LysR family transcriptional regulator"/>
    <property type="match status" value="1"/>
</dbReference>
<sequence length="312" mass="34740">MRIRNLNHLRVFMAIVEKGSFTAAAECLGMSKSLVSEYLSRLEEEIDTQLVMRSTRKIALTDAGTKLYAASQAFVGNLYETIGSIKHLRHESAGLLRVAAPSGFSTTHLSSVAAAFIQQHPQIDLEIVSNDEEIDLVEQRIDLAFEAGWPKNKGFRMKMLGTFDQVLVASPEYVWRHTSPTHPEALPQAHWIGHRCLANSSHSVFCRYKQSIRVQTNGRLKMESVLLAHQMVLAGAGVSAFPDYLVANDLRNGRLHRLLPEWTMQKGGIYAFRTSARNASVRERLFLGAVQTYLTGLLPAEGQPASIVHQTD</sequence>
<dbReference type="InterPro" id="IPR005119">
    <property type="entry name" value="LysR_subst-bd"/>
</dbReference>
<accession>A0A238H207</accession>
<dbReference type="Proteomes" id="UP000198460">
    <property type="component" value="Unassembled WGS sequence"/>
</dbReference>
<dbReference type="GO" id="GO:0043565">
    <property type="term" value="F:sequence-specific DNA binding"/>
    <property type="evidence" value="ECO:0007669"/>
    <property type="project" value="TreeGrafter"/>
</dbReference>
<dbReference type="InterPro" id="IPR036390">
    <property type="entry name" value="WH_DNA-bd_sf"/>
</dbReference>
<proteinExistence type="inferred from homology"/>
<dbReference type="Gene3D" id="3.40.190.290">
    <property type="match status" value="1"/>
</dbReference>
<dbReference type="SUPFAM" id="SSF53850">
    <property type="entry name" value="Periplasmic binding protein-like II"/>
    <property type="match status" value="1"/>
</dbReference>
<dbReference type="Pfam" id="PF00126">
    <property type="entry name" value="HTH_1"/>
    <property type="match status" value="1"/>
</dbReference>
<dbReference type="AlphaFoldDB" id="A0A238H207"/>